<dbReference type="Pfam" id="PF00294">
    <property type="entry name" value="PfkB"/>
    <property type="match status" value="1"/>
</dbReference>
<dbReference type="GO" id="GO:0008865">
    <property type="term" value="F:fructokinase activity"/>
    <property type="evidence" value="ECO:0007669"/>
    <property type="project" value="UniProtKB-ARBA"/>
</dbReference>
<feature type="domain" description="Carbohydrate kinase PfkB" evidence="7">
    <location>
        <begin position="2"/>
        <end position="299"/>
    </location>
</feature>
<evidence type="ECO:0000256" key="6">
    <source>
        <dbReference type="RuleBase" id="RU003704"/>
    </source>
</evidence>
<evidence type="ECO:0000313" key="8">
    <source>
        <dbReference type="EMBL" id="OAS89344.1"/>
    </source>
</evidence>
<keyword evidence="4 6" id="KW-0418">Kinase</keyword>
<dbReference type="PROSITE" id="PS00584">
    <property type="entry name" value="PFKB_KINASES_2"/>
    <property type="match status" value="1"/>
</dbReference>
<gene>
    <name evidence="8" type="ORF">A6K24_01980</name>
</gene>
<comment type="caution">
    <text evidence="8">The sequence shown here is derived from an EMBL/GenBank/DDBJ whole genome shotgun (WGS) entry which is preliminary data.</text>
</comment>
<dbReference type="OrthoDB" id="9813569at2"/>
<dbReference type="InterPro" id="IPR002173">
    <property type="entry name" value="Carboh/pur_kinase_PfkB_CS"/>
</dbReference>
<dbReference type="InterPro" id="IPR002139">
    <property type="entry name" value="Ribo/fructo_kinase"/>
</dbReference>
<evidence type="ECO:0000256" key="3">
    <source>
        <dbReference type="ARBA" id="ARBA00022741"/>
    </source>
</evidence>
<dbReference type="PANTHER" id="PTHR43085">
    <property type="entry name" value="HEXOKINASE FAMILY MEMBER"/>
    <property type="match status" value="1"/>
</dbReference>
<dbReference type="PANTHER" id="PTHR43085:SF1">
    <property type="entry name" value="PSEUDOURIDINE KINASE-RELATED"/>
    <property type="match status" value="1"/>
</dbReference>
<dbReference type="Proteomes" id="UP000078534">
    <property type="component" value="Unassembled WGS sequence"/>
</dbReference>
<dbReference type="SUPFAM" id="SSF53613">
    <property type="entry name" value="Ribokinase-like"/>
    <property type="match status" value="1"/>
</dbReference>
<keyword evidence="5" id="KW-0067">ATP-binding</keyword>
<dbReference type="PRINTS" id="PR00990">
    <property type="entry name" value="RIBOKINASE"/>
</dbReference>
<keyword evidence="2 6" id="KW-0808">Transferase</keyword>
<dbReference type="InterPro" id="IPR050306">
    <property type="entry name" value="PfkB_Carbo_kinase"/>
</dbReference>
<dbReference type="InterPro" id="IPR029056">
    <property type="entry name" value="Ribokinase-like"/>
</dbReference>
<evidence type="ECO:0000256" key="4">
    <source>
        <dbReference type="ARBA" id="ARBA00022777"/>
    </source>
</evidence>
<name>A0A179T6X2_9BACI</name>
<evidence type="ECO:0000313" key="9">
    <source>
        <dbReference type="Proteomes" id="UP000078534"/>
    </source>
</evidence>
<reference evidence="9" key="1">
    <citation type="submission" date="2016-04" db="EMBL/GenBank/DDBJ databases">
        <authorList>
            <person name="Lyu Z."/>
            <person name="Lyu W."/>
        </authorList>
    </citation>
    <scope>NUCLEOTIDE SEQUENCE [LARGE SCALE GENOMIC DNA]</scope>
    <source>
        <strain evidence="9">C44</strain>
    </source>
</reference>
<proteinExistence type="inferred from homology"/>
<dbReference type="CDD" id="cd01166">
    <property type="entry name" value="KdgK"/>
    <property type="match status" value="1"/>
</dbReference>
<sequence length="316" mass="33878">MDVVTIGESMVVFTPTSDGFMRNATQFTKKIGGAESNVAIGLARLGHQAGWISKLGDDEFGKAILASLKGENVDVSNVTFDKQAPTGIYFKEPRRQNNMRVYYYRKGSAASKLTPSDLDNGYLSKAKYLHITGITPALSDSCKETIFEAIKLAKSNGSTIVFDPNLRTKLWDEKTARATLLEIAAEADIILPGVAEGEFLFGESDPLKLGQLFLNHGASVVVMKMGAEGAYYFTEKESALIPGFPVKQVVDPVGAGDGFAAGFLSGLIDGLELSKAVERANAVGALVTMVNGDVDGLPERDEVEQVISKNGEDVVR</sequence>
<dbReference type="GO" id="GO:0005524">
    <property type="term" value="F:ATP binding"/>
    <property type="evidence" value="ECO:0007669"/>
    <property type="project" value="UniProtKB-KW"/>
</dbReference>
<keyword evidence="3" id="KW-0547">Nucleotide-binding</keyword>
<evidence type="ECO:0000256" key="2">
    <source>
        <dbReference type="ARBA" id="ARBA00022679"/>
    </source>
</evidence>
<protein>
    <submittedName>
        <fullName evidence="8">2-dehydro-3-deoxygluconokinase</fullName>
    </submittedName>
</protein>
<evidence type="ECO:0000256" key="5">
    <source>
        <dbReference type="ARBA" id="ARBA00022840"/>
    </source>
</evidence>
<dbReference type="STRING" id="152268.A6K24_01980"/>
<evidence type="ECO:0000256" key="1">
    <source>
        <dbReference type="ARBA" id="ARBA00010688"/>
    </source>
</evidence>
<keyword evidence="9" id="KW-1185">Reference proteome</keyword>
<dbReference type="Gene3D" id="3.40.1190.20">
    <property type="match status" value="1"/>
</dbReference>
<dbReference type="RefSeq" id="WP_066325015.1">
    <property type="nucleotide sequence ID" value="NZ_LWSG01000001.1"/>
</dbReference>
<dbReference type="EMBL" id="LWSG01000001">
    <property type="protein sequence ID" value="OAS89344.1"/>
    <property type="molecule type" value="Genomic_DNA"/>
</dbReference>
<dbReference type="AlphaFoldDB" id="A0A179T6X2"/>
<evidence type="ECO:0000259" key="7">
    <source>
        <dbReference type="Pfam" id="PF00294"/>
    </source>
</evidence>
<dbReference type="GO" id="GO:0006000">
    <property type="term" value="P:fructose metabolic process"/>
    <property type="evidence" value="ECO:0007669"/>
    <property type="project" value="UniProtKB-ARBA"/>
</dbReference>
<accession>A0A179T6X2</accession>
<dbReference type="InterPro" id="IPR011611">
    <property type="entry name" value="PfkB_dom"/>
</dbReference>
<comment type="similarity">
    <text evidence="1 6">Belongs to the carbohydrate kinase PfkB family.</text>
</comment>
<organism evidence="8 9">
    <name type="scientific">Metabacillus litoralis</name>
    <dbReference type="NCBI Taxonomy" id="152268"/>
    <lineage>
        <taxon>Bacteria</taxon>
        <taxon>Bacillati</taxon>
        <taxon>Bacillota</taxon>
        <taxon>Bacilli</taxon>
        <taxon>Bacillales</taxon>
        <taxon>Bacillaceae</taxon>
        <taxon>Metabacillus</taxon>
    </lineage>
</organism>